<dbReference type="EMBL" id="JBFDAA010000020">
    <property type="protein sequence ID" value="KAL1115347.1"/>
    <property type="molecule type" value="Genomic_DNA"/>
</dbReference>
<accession>A0ABD0XWW6</accession>
<reference evidence="4 5" key="1">
    <citation type="submission" date="2024-07" db="EMBL/GenBank/DDBJ databases">
        <title>Chromosome-level genome assembly of the water stick insect Ranatra chinensis (Heteroptera: Nepidae).</title>
        <authorList>
            <person name="Liu X."/>
        </authorList>
    </citation>
    <scope>NUCLEOTIDE SEQUENCE [LARGE SCALE GENOMIC DNA]</scope>
    <source>
        <strain evidence="4">Cailab_2021Rc</strain>
        <tissue evidence="4">Muscle</tissue>
    </source>
</reference>
<dbReference type="InterPro" id="IPR019128">
    <property type="entry name" value="Dcc1"/>
</dbReference>
<keyword evidence="3" id="KW-0235">DNA replication</keyword>
<dbReference type="GO" id="GO:0006260">
    <property type="term" value="P:DNA replication"/>
    <property type="evidence" value="ECO:0007669"/>
    <property type="project" value="UniProtKB-KW"/>
</dbReference>
<sequence length="220" mass="24809">MASKNYENKKQETTEIVTYVRTIDDVKTVIGHAKLDSGELRPLTQVLYMGESTPDYRLLELTPEVAQALREGSELVFRGKRDDRAVLCTSDATFEAKEAETSNSLLLIPGLKFPAEIPAADGSDRILERKEIVGVFYEYIELRKSTPRLGRLRSLLVPYAGPELERDDDTTQSFTTESLLESGGAQMSREELDVALRELTAFQVDGTRKELIYLQSIQYH</sequence>
<evidence type="ECO:0000256" key="3">
    <source>
        <dbReference type="ARBA" id="ARBA00022705"/>
    </source>
</evidence>
<dbReference type="AlphaFoldDB" id="A0ABD0XWW6"/>
<keyword evidence="5" id="KW-1185">Reference proteome</keyword>
<dbReference type="PANTHER" id="PTHR13395:SF6">
    <property type="entry name" value="SISTER CHROMATID COHESION PROTEIN DCC1"/>
    <property type="match status" value="1"/>
</dbReference>
<protein>
    <recommendedName>
        <fullName evidence="2">Sister chromatid cohesion protein DCC1</fullName>
    </recommendedName>
</protein>
<name>A0ABD0XWW6_9HEMI</name>
<evidence type="ECO:0000256" key="1">
    <source>
        <dbReference type="ARBA" id="ARBA00007017"/>
    </source>
</evidence>
<evidence type="ECO:0000256" key="2">
    <source>
        <dbReference type="ARBA" id="ARBA00017682"/>
    </source>
</evidence>
<evidence type="ECO:0000313" key="4">
    <source>
        <dbReference type="EMBL" id="KAL1115347.1"/>
    </source>
</evidence>
<dbReference type="Pfam" id="PF09724">
    <property type="entry name" value="Dcc1"/>
    <property type="match status" value="1"/>
</dbReference>
<organism evidence="4 5">
    <name type="scientific">Ranatra chinensis</name>
    <dbReference type="NCBI Taxonomy" id="642074"/>
    <lineage>
        <taxon>Eukaryota</taxon>
        <taxon>Metazoa</taxon>
        <taxon>Ecdysozoa</taxon>
        <taxon>Arthropoda</taxon>
        <taxon>Hexapoda</taxon>
        <taxon>Insecta</taxon>
        <taxon>Pterygota</taxon>
        <taxon>Neoptera</taxon>
        <taxon>Paraneoptera</taxon>
        <taxon>Hemiptera</taxon>
        <taxon>Heteroptera</taxon>
        <taxon>Panheteroptera</taxon>
        <taxon>Nepomorpha</taxon>
        <taxon>Nepidae</taxon>
        <taxon>Ranatrinae</taxon>
        <taxon>Ranatra</taxon>
    </lineage>
</organism>
<dbReference type="Proteomes" id="UP001558652">
    <property type="component" value="Unassembled WGS sequence"/>
</dbReference>
<proteinExistence type="inferred from homology"/>
<comment type="caution">
    <text evidence="4">The sequence shown here is derived from an EMBL/GenBank/DDBJ whole genome shotgun (WGS) entry which is preliminary data.</text>
</comment>
<dbReference type="PANTHER" id="PTHR13395">
    <property type="entry name" value="SISTER CHROMATID COHESION PROTEIN DCC1-RELATED"/>
    <property type="match status" value="1"/>
</dbReference>
<comment type="similarity">
    <text evidence="1">Belongs to the DCC1 family.</text>
</comment>
<gene>
    <name evidence="4" type="ORF">AAG570_007377</name>
</gene>
<evidence type="ECO:0000313" key="5">
    <source>
        <dbReference type="Proteomes" id="UP001558652"/>
    </source>
</evidence>